<organism evidence="2 3">
    <name type="scientific">Pilibacter termitis</name>
    <dbReference type="NCBI Taxonomy" id="263852"/>
    <lineage>
        <taxon>Bacteria</taxon>
        <taxon>Bacillati</taxon>
        <taxon>Bacillota</taxon>
        <taxon>Bacilli</taxon>
        <taxon>Lactobacillales</taxon>
        <taxon>Enterococcaceae</taxon>
        <taxon>Pilibacter</taxon>
    </lineage>
</organism>
<protein>
    <submittedName>
        <fullName evidence="2">Uncharacterized protein</fullName>
    </submittedName>
</protein>
<dbReference type="AlphaFoldDB" id="A0A1T4PWZ7"/>
<name>A0A1T4PWZ7_9ENTE</name>
<evidence type="ECO:0000313" key="2">
    <source>
        <dbReference type="EMBL" id="SJZ95468.1"/>
    </source>
</evidence>
<evidence type="ECO:0000256" key="1">
    <source>
        <dbReference type="SAM" id="Phobius"/>
    </source>
</evidence>
<evidence type="ECO:0000313" key="3">
    <source>
        <dbReference type="Proteomes" id="UP000190328"/>
    </source>
</evidence>
<accession>A0A1T4PWZ7</accession>
<keyword evidence="1" id="KW-0812">Transmembrane</keyword>
<gene>
    <name evidence="2" type="ORF">SAMN02745116_01938</name>
</gene>
<keyword evidence="1" id="KW-0472">Membrane</keyword>
<feature type="transmembrane region" description="Helical" evidence="1">
    <location>
        <begin position="31"/>
        <end position="48"/>
    </location>
</feature>
<dbReference type="EMBL" id="FUXI01000023">
    <property type="protein sequence ID" value="SJZ95468.1"/>
    <property type="molecule type" value="Genomic_DNA"/>
</dbReference>
<feature type="transmembrane region" description="Helical" evidence="1">
    <location>
        <begin position="54"/>
        <end position="75"/>
    </location>
</feature>
<sequence length="80" mass="9673">MFYLYLGLFCFIVADVILARKAKEIEFLDKGIVVITLLFFLYLFIVFFPKTLNFQFIIILFGLWLVFYKIGHLLYKYKKK</sequence>
<feature type="transmembrane region" description="Helical" evidence="1">
    <location>
        <begin position="6"/>
        <end position="22"/>
    </location>
</feature>
<keyword evidence="1" id="KW-1133">Transmembrane helix</keyword>
<dbReference type="Proteomes" id="UP000190328">
    <property type="component" value="Unassembled WGS sequence"/>
</dbReference>
<dbReference type="STRING" id="263852.SAMN02745116_01938"/>
<dbReference type="RefSeq" id="WP_078807859.1">
    <property type="nucleotide sequence ID" value="NZ_FUXI01000023.1"/>
</dbReference>
<reference evidence="2 3" key="1">
    <citation type="submission" date="2017-02" db="EMBL/GenBank/DDBJ databases">
        <authorList>
            <person name="Peterson S.W."/>
        </authorList>
    </citation>
    <scope>NUCLEOTIDE SEQUENCE [LARGE SCALE GENOMIC DNA]</scope>
    <source>
        <strain evidence="2 3">ATCC BAA-1030</strain>
    </source>
</reference>
<keyword evidence="3" id="KW-1185">Reference proteome</keyword>
<proteinExistence type="predicted"/>